<sequence>MFGGDRDKIRQVFVDAWRKRIGGEPMQPLELVVAGIIELHPEYQPMLLDGEQAKARDFLPEGGESNPFLHMGMHITLQEQVSTDRPAGIAGYHQRLCQRLDDPHEAEHQMMECLGRILWEAQSNKRMPDEAAYLECLKRLVL</sequence>
<evidence type="ECO:0000313" key="3">
    <source>
        <dbReference type="Proteomes" id="UP000051276"/>
    </source>
</evidence>
<dbReference type="AlphaFoldDB" id="A0A0T5ZC44"/>
<dbReference type="EMBL" id="LMXI01000002">
    <property type="protein sequence ID" value="KRT60289.1"/>
    <property type="molecule type" value="Genomic_DNA"/>
</dbReference>
<protein>
    <recommendedName>
        <fullName evidence="5">DUF1841 domain-containing protein</fullName>
    </recommendedName>
</protein>
<accession>A0A0T5ZC44</accession>
<comment type="caution">
    <text evidence="2">The sequence shown here is derived from an EMBL/GenBank/DDBJ whole genome shotgun (WGS) entry which is preliminary data.</text>
</comment>
<dbReference type="RefSeq" id="WP_057955210.1">
    <property type="nucleotide sequence ID" value="NZ_KQ556872.1"/>
</dbReference>
<gene>
    <name evidence="1" type="ORF">Ga0074115_10642</name>
    <name evidence="2" type="ORF">Ga0076813_16927</name>
</gene>
<dbReference type="Proteomes" id="UP000051634">
    <property type="component" value="Unassembled WGS sequence"/>
</dbReference>
<dbReference type="OrthoDB" id="9789432at2"/>
<evidence type="ECO:0000313" key="2">
    <source>
        <dbReference type="EMBL" id="KRT60289.1"/>
    </source>
</evidence>
<dbReference type="PATRIC" id="fig|54398.3.peg.520"/>
<evidence type="ECO:0000313" key="1">
    <source>
        <dbReference type="EMBL" id="KRT53608.1"/>
    </source>
</evidence>
<name>A0A0T5ZC44_9GAMM</name>
<dbReference type="STRING" id="54398.Ga0074115_10642"/>
<dbReference type="Proteomes" id="UP000051276">
    <property type="component" value="Unassembled WGS sequence"/>
</dbReference>
<proteinExistence type="predicted"/>
<reference evidence="3 4" key="1">
    <citation type="submission" date="2015-11" db="EMBL/GenBank/DDBJ databases">
        <title>The genome of Candidatus Endoriftia persephone in Ridgeia piscesae and population structure of the North Eastern Pacific vestimentiferan symbionts.</title>
        <authorList>
            <person name="Perez M."/>
            <person name="Juniper K.S."/>
        </authorList>
    </citation>
    <scope>NUCLEOTIDE SEQUENCE [LARGE SCALE GENOMIC DNA]</scope>
    <source>
        <strain evidence="2">Ind10</strain>
        <strain evidence="1">Ind11</strain>
    </source>
</reference>
<evidence type="ECO:0008006" key="5">
    <source>
        <dbReference type="Google" id="ProtNLM"/>
    </source>
</evidence>
<keyword evidence="4" id="KW-1185">Reference proteome</keyword>
<evidence type="ECO:0000313" key="4">
    <source>
        <dbReference type="Proteomes" id="UP000051634"/>
    </source>
</evidence>
<organism evidence="2 3">
    <name type="scientific">endosymbiont of Ridgeia piscesae</name>
    <dbReference type="NCBI Taxonomy" id="54398"/>
    <lineage>
        <taxon>Bacteria</taxon>
        <taxon>Pseudomonadati</taxon>
        <taxon>Pseudomonadota</taxon>
        <taxon>Gammaproteobacteria</taxon>
        <taxon>sulfur-oxidizing symbionts</taxon>
    </lineage>
</organism>
<dbReference type="InterPro" id="IPR014993">
    <property type="entry name" value="DUF1841"/>
</dbReference>
<dbReference type="EMBL" id="LDXT01000096">
    <property type="protein sequence ID" value="KRT53608.1"/>
    <property type="molecule type" value="Genomic_DNA"/>
</dbReference>
<dbReference type="Pfam" id="PF08897">
    <property type="entry name" value="DUF1841"/>
    <property type="match status" value="1"/>
</dbReference>